<dbReference type="Gene3D" id="3.40.30.10">
    <property type="entry name" value="Glutaredoxin"/>
    <property type="match status" value="1"/>
</dbReference>
<proteinExistence type="inferred from homology"/>
<reference evidence="5 6" key="1">
    <citation type="submission" date="2023-08" db="EMBL/GenBank/DDBJ databases">
        <title>Transcriptome Analysis of Halomonas alkalicola CICC 11012s to Identify the Genes Involved in Alkaline Tolerances.</title>
        <authorList>
            <person name="Zhai L."/>
        </authorList>
    </citation>
    <scope>NUCLEOTIDE SEQUENCE [LARGE SCALE GENOMIC DNA]</scope>
    <source>
        <strain evidence="5 6">CICC 11012s</strain>
    </source>
</reference>
<dbReference type="PANTHER" id="PTHR11592:SF78">
    <property type="entry name" value="GLUTATHIONE PEROXIDASE"/>
    <property type="match status" value="1"/>
</dbReference>
<evidence type="ECO:0000256" key="3">
    <source>
        <dbReference type="ARBA" id="ARBA00023002"/>
    </source>
</evidence>
<sequence>MSLHDHQCRTAQGEPFNFGALRGQVLLIVNVASRCGYTPQLRELERLYRRYRERGFTVIGFPCNQFGRQSPESALDFCTLSAREYQVSFPLMEKVRVNGGGAHPLFVELRKAAPGVLGTTAIKWNFTKFLVGRDGRVIRRFAPRDGEAVLREALELALDEG</sequence>
<dbReference type="PROSITE" id="PS51355">
    <property type="entry name" value="GLUTATHIONE_PEROXID_3"/>
    <property type="match status" value="1"/>
</dbReference>
<evidence type="ECO:0000256" key="4">
    <source>
        <dbReference type="RuleBase" id="RU000499"/>
    </source>
</evidence>
<dbReference type="Pfam" id="PF00255">
    <property type="entry name" value="GSHPx"/>
    <property type="match status" value="1"/>
</dbReference>
<comment type="similarity">
    <text evidence="1 4">Belongs to the glutathione peroxidase family.</text>
</comment>
<dbReference type="PANTHER" id="PTHR11592">
    <property type="entry name" value="GLUTATHIONE PEROXIDASE"/>
    <property type="match status" value="1"/>
</dbReference>
<dbReference type="InterPro" id="IPR029759">
    <property type="entry name" value="GPX_AS"/>
</dbReference>
<dbReference type="PROSITE" id="PS00763">
    <property type="entry name" value="GLUTATHIONE_PEROXID_2"/>
    <property type="match status" value="1"/>
</dbReference>
<dbReference type="InterPro" id="IPR036249">
    <property type="entry name" value="Thioredoxin-like_sf"/>
</dbReference>
<keyword evidence="2 4" id="KW-0575">Peroxidase</keyword>
<evidence type="ECO:0000256" key="2">
    <source>
        <dbReference type="ARBA" id="ARBA00022559"/>
    </source>
</evidence>
<keyword evidence="3 4" id="KW-0560">Oxidoreductase</keyword>
<dbReference type="PIRSF" id="PIRSF000303">
    <property type="entry name" value="Glutathion_perox"/>
    <property type="match status" value="1"/>
</dbReference>
<keyword evidence="6" id="KW-1185">Reference proteome</keyword>
<dbReference type="RefSeq" id="WP_169959254.1">
    <property type="nucleotide sequence ID" value="NZ_CP131913.1"/>
</dbReference>
<dbReference type="InterPro" id="IPR000889">
    <property type="entry name" value="Glutathione_peroxidase"/>
</dbReference>
<dbReference type="GO" id="GO:0004601">
    <property type="term" value="F:peroxidase activity"/>
    <property type="evidence" value="ECO:0007669"/>
    <property type="project" value="UniProtKB-KW"/>
</dbReference>
<dbReference type="Proteomes" id="UP001235344">
    <property type="component" value="Chromosome"/>
</dbReference>
<gene>
    <name evidence="5" type="ORF">B6N23_12840</name>
</gene>
<dbReference type="EMBL" id="CP131913">
    <property type="protein sequence ID" value="WLI72641.1"/>
    <property type="molecule type" value="Genomic_DNA"/>
</dbReference>
<dbReference type="InterPro" id="IPR029760">
    <property type="entry name" value="GPX_CS"/>
</dbReference>
<evidence type="ECO:0000313" key="5">
    <source>
        <dbReference type="EMBL" id="WLI72641.1"/>
    </source>
</evidence>
<name>A0ABY9H3B4_9GAMM</name>
<dbReference type="SUPFAM" id="SSF52833">
    <property type="entry name" value="Thioredoxin-like"/>
    <property type="match status" value="1"/>
</dbReference>
<protein>
    <recommendedName>
        <fullName evidence="4">Glutathione peroxidase</fullName>
    </recommendedName>
</protein>
<dbReference type="CDD" id="cd00340">
    <property type="entry name" value="GSH_Peroxidase"/>
    <property type="match status" value="1"/>
</dbReference>
<accession>A0ABY9H3B4</accession>
<evidence type="ECO:0000256" key="1">
    <source>
        <dbReference type="ARBA" id="ARBA00006926"/>
    </source>
</evidence>
<dbReference type="PRINTS" id="PR01011">
    <property type="entry name" value="GLUTPROXDASE"/>
</dbReference>
<dbReference type="PROSITE" id="PS00460">
    <property type="entry name" value="GLUTATHIONE_PEROXID_1"/>
    <property type="match status" value="1"/>
</dbReference>
<organism evidence="5 6">
    <name type="scientific">Halomonas alkalicola</name>
    <dbReference type="NCBI Taxonomy" id="1930622"/>
    <lineage>
        <taxon>Bacteria</taxon>
        <taxon>Pseudomonadati</taxon>
        <taxon>Pseudomonadota</taxon>
        <taxon>Gammaproteobacteria</taxon>
        <taxon>Oceanospirillales</taxon>
        <taxon>Halomonadaceae</taxon>
        <taxon>Halomonas</taxon>
    </lineage>
</organism>
<evidence type="ECO:0000313" key="6">
    <source>
        <dbReference type="Proteomes" id="UP001235344"/>
    </source>
</evidence>